<evidence type="ECO:0000256" key="4">
    <source>
        <dbReference type="ARBA" id="ARBA00022989"/>
    </source>
</evidence>
<dbReference type="Pfam" id="PF07690">
    <property type="entry name" value="MFS_1"/>
    <property type="match status" value="1"/>
</dbReference>
<evidence type="ECO:0000256" key="3">
    <source>
        <dbReference type="ARBA" id="ARBA00022692"/>
    </source>
</evidence>
<keyword evidence="4 6" id="KW-1133">Transmembrane helix</keyword>
<keyword evidence="2" id="KW-0813">Transport</keyword>
<feature type="transmembrane region" description="Helical" evidence="6">
    <location>
        <begin position="24"/>
        <end position="45"/>
    </location>
</feature>
<keyword evidence="5 6" id="KW-0472">Membrane</keyword>
<dbReference type="InterPro" id="IPR036259">
    <property type="entry name" value="MFS_trans_sf"/>
</dbReference>
<feature type="transmembrane region" description="Helical" evidence="6">
    <location>
        <begin position="65"/>
        <end position="89"/>
    </location>
</feature>
<evidence type="ECO:0000256" key="5">
    <source>
        <dbReference type="ARBA" id="ARBA00023136"/>
    </source>
</evidence>
<evidence type="ECO:0000259" key="7">
    <source>
        <dbReference type="PROSITE" id="PS50850"/>
    </source>
</evidence>
<accession>A0ABW1R9Q3</accession>
<feature type="transmembrane region" description="Helical" evidence="6">
    <location>
        <begin position="401"/>
        <end position="419"/>
    </location>
</feature>
<dbReference type="EMBL" id="JBHSSL010000020">
    <property type="protein sequence ID" value="MFC6169615.1"/>
    <property type="molecule type" value="Genomic_DNA"/>
</dbReference>
<feature type="transmembrane region" description="Helical" evidence="6">
    <location>
        <begin position="310"/>
        <end position="329"/>
    </location>
</feature>
<dbReference type="PROSITE" id="PS50850">
    <property type="entry name" value="MFS"/>
    <property type="match status" value="1"/>
</dbReference>
<comment type="subcellular location">
    <subcellularLocation>
        <location evidence="1">Cell membrane</location>
        <topology evidence="1">Multi-pass membrane protein</topology>
    </subcellularLocation>
</comment>
<feature type="transmembrane region" description="Helical" evidence="6">
    <location>
        <begin position="188"/>
        <end position="207"/>
    </location>
</feature>
<evidence type="ECO:0000256" key="1">
    <source>
        <dbReference type="ARBA" id="ARBA00004651"/>
    </source>
</evidence>
<name>A0ABW1R9Q3_9LACO</name>
<dbReference type="Proteomes" id="UP001596289">
    <property type="component" value="Unassembled WGS sequence"/>
</dbReference>
<evidence type="ECO:0000256" key="2">
    <source>
        <dbReference type="ARBA" id="ARBA00022448"/>
    </source>
</evidence>
<dbReference type="PANTHER" id="PTHR23528">
    <property type="match status" value="1"/>
</dbReference>
<feature type="transmembrane region" description="Helical" evidence="6">
    <location>
        <begin position="240"/>
        <end position="260"/>
    </location>
</feature>
<gene>
    <name evidence="8" type="ORF">ACFQGP_03355</name>
</gene>
<feature type="transmembrane region" description="Helical" evidence="6">
    <location>
        <begin position="160"/>
        <end position="182"/>
    </location>
</feature>
<dbReference type="InterPro" id="IPR020846">
    <property type="entry name" value="MFS_dom"/>
</dbReference>
<proteinExistence type="predicted"/>
<dbReference type="InterPro" id="IPR011701">
    <property type="entry name" value="MFS"/>
</dbReference>
<evidence type="ECO:0000256" key="6">
    <source>
        <dbReference type="SAM" id="Phobius"/>
    </source>
</evidence>
<sequence length="423" mass="46042">MAKDEKETPKIVNAKVSDEQQPKLPWMFSWAMFLAPMVWYGPNIAVRNTLIPQLFSQIDPANKVWAFGIISAAATFTGAITNLVFGALSDVTRSRWGKRKPYITIGTLVMAIMMVIIANISSVTTIIFLWIICAAGENAVAASIYAQISDRIAPKWRGTASTFYGVGFTISQQAFTILAAQFLGNVKFGIYAMALISVILGIVHLLLSREQSNMAEPAIAINKKTFSKYFFFPTKGARDFYLALFGKFFMVVGSTIVTTYTLYLFTDYMGLNSHNAGKSVSIFSTLMLVIGVIFALISGPLADRAKRIKLPVMFATFLLGFAALFPLFIVHPWAMYTYAAIAAVGNGIYNSVDGALNLDVLPSSDTAGKDLGLINLANTLSQMVGALSASAIVSTWGYQKIFVFAIILEVIGAILIALIRSVK</sequence>
<dbReference type="Gene3D" id="1.20.1250.20">
    <property type="entry name" value="MFS general substrate transporter like domains"/>
    <property type="match status" value="2"/>
</dbReference>
<reference evidence="9" key="1">
    <citation type="journal article" date="2019" name="Int. J. Syst. Evol. Microbiol.">
        <title>The Global Catalogue of Microorganisms (GCM) 10K type strain sequencing project: providing services to taxonomists for standard genome sequencing and annotation.</title>
        <authorList>
            <consortium name="The Broad Institute Genomics Platform"/>
            <consortium name="The Broad Institute Genome Sequencing Center for Infectious Disease"/>
            <person name="Wu L."/>
            <person name="Ma J."/>
        </authorList>
    </citation>
    <scope>NUCLEOTIDE SEQUENCE [LARGE SCALE GENOMIC DNA]</scope>
    <source>
        <strain evidence="9">CCM 8904</strain>
    </source>
</reference>
<evidence type="ECO:0000313" key="8">
    <source>
        <dbReference type="EMBL" id="MFC6169615.1"/>
    </source>
</evidence>
<keyword evidence="3 6" id="KW-0812">Transmembrane</keyword>
<keyword evidence="9" id="KW-1185">Reference proteome</keyword>
<feature type="domain" description="Major facilitator superfamily (MFS) profile" evidence="7">
    <location>
        <begin position="27"/>
        <end position="423"/>
    </location>
</feature>
<organism evidence="8 9">
    <name type="scientific">Loigolactobacillus jiayinensis</name>
    <dbReference type="NCBI Taxonomy" id="2486016"/>
    <lineage>
        <taxon>Bacteria</taxon>
        <taxon>Bacillati</taxon>
        <taxon>Bacillota</taxon>
        <taxon>Bacilli</taxon>
        <taxon>Lactobacillales</taxon>
        <taxon>Lactobacillaceae</taxon>
        <taxon>Loigolactobacillus</taxon>
    </lineage>
</organism>
<feature type="transmembrane region" description="Helical" evidence="6">
    <location>
        <begin position="280"/>
        <end position="298"/>
    </location>
</feature>
<dbReference type="RefSeq" id="WP_225418781.1">
    <property type="nucleotide sequence ID" value="NZ_JBHSSL010000020.1"/>
</dbReference>
<dbReference type="SUPFAM" id="SSF103473">
    <property type="entry name" value="MFS general substrate transporter"/>
    <property type="match status" value="1"/>
</dbReference>
<evidence type="ECO:0000313" key="9">
    <source>
        <dbReference type="Proteomes" id="UP001596289"/>
    </source>
</evidence>
<feature type="transmembrane region" description="Helical" evidence="6">
    <location>
        <begin position="127"/>
        <end position="148"/>
    </location>
</feature>
<protein>
    <submittedName>
        <fullName evidence="8">MFS transporter</fullName>
    </submittedName>
</protein>
<dbReference type="PANTHER" id="PTHR23528:SF1">
    <property type="entry name" value="MAJOR FACILITATOR SUPERFAMILY (MFS) PROFILE DOMAIN-CONTAINING PROTEIN"/>
    <property type="match status" value="1"/>
</dbReference>
<comment type="caution">
    <text evidence="8">The sequence shown here is derived from an EMBL/GenBank/DDBJ whole genome shotgun (WGS) entry which is preliminary data.</text>
</comment>
<feature type="transmembrane region" description="Helical" evidence="6">
    <location>
        <begin position="101"/>
        <end position="121"/>
    </location>
</feature>